<accession>A0AAE8N5J5</accession>
<feature type="compositionally biased region" description="Basic and acidic residues" evidence="1">
    <location>
        <begin position="35"/>
        <end position="49"/>
    </location>
</feature>
<comment type="caution">
    <text evidence="2">The sequence shown here is derived from an EMBL/GenBank/DDBJ whole genome shotgun (WGS) entry which is preliminary data.</text>
</comment>
<reference evidence="2" key="1">
    <citation type="submission" date="2018-03" db="EMBL/GenBank/DDBJ databases">
        <authorList>
            <person name="Guldener U."/>
        </authorList>
    </citation>
    <scope>NUCLEOTIDE SEQUENCE</scope>
</reference>
<gene>
    <name evidence="2" type="ORF">DNG_08588</name>
</gene>
<dbReference type="PANTHER" id="PTHR41805">
    <property type="entry name" value="EXPRESSED PROTEIN"/>
    <property type="match status" value="1"/>
</dbReference>
<feature type="compositionally biased region" description="Basic and acidic residues" evidence="1">
    <location>
        <begin position="171"/>
        <end position="199"/>
    </location>
</feature>
<name>A0AAE8N5J5_9PEZI</name>
<feature type="compositionally biased region" description="Basic and acidic residues" evidence="1">
    <location>
        <begin position="1"/>
        <end position="11"/>
    </location>
</feature>
<evidence type="ECO:0000256" key="1">
    <source>
        <dbReference type="SAM" id="MobiDB-lite"/>
    </source>
</evidence>
<dbReference type="Proteomes" id="UP001187682">
    <property type="component" value="Unassembled WGS sequence"/>
</dbReference>
<dbReference type="AlphaFoldDB" id="A0AAE8N5J5"/>
<feature type="compositionally biased region" description="Basic and acidic residues" evidence="1">
    <location>
        <begin position="111"/>
        <end position="121"/>
    </location>
</feature>
<dbReference type="EMBL" id="ONZQ02000014">
    <property type="protein sequence ID" value="SPO05899.1"/>
    <property type="molecule type" value="Genomic_DNA"/>
</dbReference>
<evidence type="ECO:0000313" key="2">
    <source>
        <dbReference type="EMBL" id="SPO05899.1"/>
    </source>
</evidence>
<feature type="compositionally biased region" description="Acidic residues" evidence="1">
    <location>
        <begin position="96"/>
        <end position="110"/>
    </location>
</feature>
<organism evidence="2 3">
    <name type="scientific">Cephalotrichum gorgonifer</name>
    <dbReference type="NCBI Taxonomy" id="2041049"/>
    <lineage>
        <taxon>Eukaryota</taxon>
        <taxon>Fungi</taxon>
        <taxon>Dikarya</taxon>
        <taxon>Ascomycota</taxon>
        <taxon>Pezizomycotina</taxon>
        <taxon>Sordariomycetes</taxon>
        <taxon>Hypocreomycetidae</taxon>
        <taxon>Microascales</taxon>
        <taxon>Microascaceae</taxon>
        <taxon>Cephalotrichum</taxon>
    </lineage>
</organism>
<keyword evidence="3" id="KW-1185">Reference proteome</keyword>
<feature type="compositionally biased region" description="Basic and acidic residues" evidence="1">
    <location>
        <begin position="208"/>
        <end position="224"/>
    </location>
</feature>
<evidence type="ECO:0008006" key="4">
    <source>
        <dbReference type="Google" id="ProtNLM"/>
    </source>
</evidence>
<feature type="compositionally biased region" description="Basic residues" evidence="1">
    <location>
        <begin position="50"/>
        <end position="60"/>
    </location>
</feature>
<evidence type="ECO:0000313" key="3">
    <source>
        <dbReference type="Proteomes" id="UP001187682"/>
    </source>
</evidence>
<feature type="region of interest" description="Disordered" evidence="1">
    <location>
        <begin position="1"/>
        <end position="224"/>
    </location>
</feature>
<dbReference type="PANTHER" id="PTHR41805:SF1">
    <property type="entry name" value="RRNA-PROCESSING PROTEIN FYV7"/>
    <property type="match status" value="1"/>
</dbReference>
<sequence>MAPKRPREATRDASAPEAKKRKGFRVGPENLPDGPWRRKVDKVKKDLIHRAKVKKAYAKIKARETGQEAKTTTQDPDEKLEVEDDETPDPKPIPDAESDAEVQEEEEEEEAKPQAEEEKPRTNTAKKHKPSKPEDDPGMHPSRAADLNLDANARARRANRPGYFSKPLAESSRREAERAAREEAARQRHREREQRLRERQRLRRLSARAREVGPDGRRKLGRESEVLLDKVKRMMGKT</sequence>
<protein>
    <recommendedName>
        <fullName evidence="4">rRNA-processing protein FYV7</fullName>
    </recommendedName>
</protein>
<feature type="compositionally biased region" description="Acidic residues" evidence="1">
    <location>
        <begin position="78"/>
        <end position="87"/>
    </location>
</feature>
<proteinExistence type="predicted"/>